<proteinExistence type="predicted"/>
<organism evidence="2 3">
    <name type="scientific">Heterorhabditis bacteriophora</name>
    <name type="common">Entomopathogenic nematode worm</name>
    <dbReference type="NCBI Taxonomy" id="37862"/>
    <lineage>
        <taxon>Eukaryota</taxon>
        <taxon>Metazoa</taxon>
        <taxon>Ecdysozoa</taxon>
        <taxon>Nematoda</taxon>
        <taxon>Chromadorea</taxon>
        <taxon>Rhabditida</taxon>
        <taxon>Rhabditina</taxon>
        <taxon>Rhabditomorpha</taxon>
        <taxon>Strongyloidea</taxon>
        <taxon>Heterorhabditidae</taxon>
        <taxon>Heterorhabditis</taxon>
    </lineage>
</organism>
<accession>A0A1I7W6M0</accession>
<dbReference type="AlphaFoldDB" id="A0A1I7W6M0"/>
<keyword evidence="1" id="KW-0812">Transmembrane</keyword>
<dbReference type="Proteomes" id="UP000095283">
    <property type="component" value="Unplaced"/>
</dbReference>
<sequence length="51" mass="6060">MTKSQPARNARIWYVLLEYLPSTIFLDYVLITIITIKYSQIMLLRVITELN</sequence>
<evidence type="ECO:0000313" key="2">
    <source>
        <dbReference type="Proteomes" id="UP000095283"/>
    </source>
</evidence>
<name>A0A1I7W6M0_HETBA</name>
<reference evidence="3" key="1">
    <citation type="submission" date="2016-11" db="UniProtKB">
        <authorList>
            <consortium name="WormBaseParasite"/>
        </authorList>
    </citation>
    <scope>IDENTIFICATION</scope>
</reference>
<dbReference type="WBParaSite" id="Hba_00280">
    <property type="protein sequence ID" value="Hba_00280"/>
    <property type="gene ID" value="Hba_00280"/>
</dbReference>
<keyword evidence="2" id="KW-1185">Reference proteome</keyword>
<evidence type="ECO:0000313" key="3">
    <source>
        <dbReference type="WBParaSite" id="Hba_00280"/>
    </source>
</evidence>
<keyword evidence="1" id="KW-0472">Membrane</keyword>
<keyword evidence="1" id="KW-1133">Transmembrane helix</keyword>
<protein>
    <submittedName>
        <fullName evidence="3">Uncharacterized protein</fullName>
    </submittedName>
</protein>
<evidence type="ECO:0000256" key="1">
    <source>
        <dbReference type="SAM" id="Phobius"/>
    </source>
</evidence>
<feature type="transmembrane region" description="Helical" evidence="1">
    <location>
        <begin position="12"/>
        <end position="36"/>
    </location>
</feature>